<accession>C0GJI8</accession>
<organism evidence="2 3">
    <name type="scientific">Dethiobacter alkaliphilus AHT 1</name>
    <dbReference type="NCBI Taxonomy" id="555088"/>
    <lineage>
        <taxon>Bacteria</taxon>
        <taxon>Bacillati</taxon>
        <taxon>Bacillota</taxon>
        <taxon>Dethiobacteria</taxon>
        <taxon>Dethiobacterales</taxon>
        <taxon>Dethiobacteraceae</taxon>
        <taxon>Dethiobacter</taxon>
    </lineage>
</organism>
<sequence length="116" mass="13005">MRIVTNNPPPQPDSRHTTDVSHSQQAQKKDVAIQGKNPAQEISPQETDHAVEQLNKTSDALNLSLRFKLHEGTDRMMVQVVDTKADEIIKEMPPENLLNVVAQIQNMVGLMLDAKR</sequence>
<feature type="region of interest" description="Disordered" evidence="1">
    <location>
        <begin position="1"/>
        <end position="49"/>
    </location>
</feature>
<dbReference type="PANTHER" id="PTHR37166:SF1">
    <property type="entry name" value="PROTEIN FLAG"/>
    <property type="match status" value="1"/>
</dbReference>
<dbReference type="OrthoDB" id="9799867at2"/>
<dbReference type="Pfam" id="PF03646">
    <property type="entry name" value="FlaG"/>
    <property type="match status" value="1"/>
</dbReference>
<dbReference type="RefSeq" id="WP_008518258.1">
    <property type="nucleotide sequence ID" value="NZ_ACJM01000016.1"/>
</dbReference>
<dbReference type="AlphaFoldDB" id="C0GJI8"/>
<dbReference type="InterPro" id="IPR035924">
    <property type="entry name" value="FlaG-like_sf"/>
</dbReference>
<dbReference type="PANTHER" id="PTHR37166">
    <property type="entry name" value="PROTEIN FLAG"/>
    <property type="match status" value="1"/>
</dbReference>
<protein>
    <submittedName>
        <fullName evidence="2">Flagellar protein FlaG protein</fullName>
    </submittedName>
</protein>
<keyword evidence="2" id="KW-0966">Cell projection</keyword>
<dbReference type="SUPFAM" id="SSF160214">
    <property type="entry name" value="FlaG-like"/>
    <property type="match status" value="1"/>
</dbReference>
<gene>
    <name evidence="2" type="ORF">DealDRAFT_2647</name>
</gene>
<keyword evidence="2" id="KW-0282">Flagellum</keyword>
<dbReference type="EMBL" id="ACJM01000016">
    <property type="protein sequence ID" value="EEG76535.1"/>
    <property type="molecule type" value="Genomic_DNA"/>
</dbReference>
<name>C0GJI8_DETAL</name>
<dbReference type="Proteomes" id="UP000006443">
    <property type="component" value="Unassembled WGS sequence"/>
</dbReference>
<dbReference type="InterPro" id="IPR005186">
    <property type="entry name" value="FlaG"/>
</dbReference>
<dbReference type="STRING" id="555088.DealDRAFT_2647"/>
<evidence type="ECO:0000256" key="1">
    <source>
        <dbReference type="SAM" id="MobiDB-lite"/>
    </source>
</evidence>
<evidence type="ECO:0000313" key="3">
    <source>
        <dbReference type="Proteomes" id="UP000006443"/>
    </source>
</evidence>
<dbReference type="Gene3D" id="3.30.160.170">
    <property type="entry name" value="FlaG-like"/>
    <property type="match status" value="1"/>
</dbReference>
<keyword evidence="3" id="KW-1185">Reference proteome</keyword>
<evidence type="ECO:0000313" key="2">
    <source>
        <dbReference type="EMBL" id="EEG76535.1"/>
    </source>
</evidence>
<reference evidence="2 3" key="1">
    <citation type="submission" date="2009-02" db="EMBL/GenBank/DDBJ databases">
        <title>Sequencing of the draft genome and assembly of Dethiobacter alkaliphilus AHT 1.</title>
        <authorList>
            <consortium name="US DOE Joint Genome Institute (JGI-PGF)"/>
            <person name="Lucas S."/>
            <person name="Copeland A."/>
            <person name="Lapidus A."/>
            <person name="Glavina del Rio T."/>
            <person name="Dalin E."/>
            <person name="Tice H."/>
            <person name="Bruce D."/>
            <person name="Goodwin L."/>
            <person name="Pitluck S."/>
            <person name="Larimer F."/>
            <person name="Land M.L."/>
            <person name="Hauser L."/>
            <person name="Muyzer G."/>
        </authorList>
    </citation>
    <scope>NUCLEOTIDE SEQUENCE [LARGE SCALE GENOMIC DNA]</scope>
    <source>
        <strain evidence="2 3">AHT 1</strain>
    </source>
</reference>
<dbReference type="eggNOG" id="COG1334">
    <property type="taxonomic scope" value="Bacteria"/>
</dbReference>
<comment type="caution">
    <text evidence="2">The sequence shown here is derived from an EMBL/GenBank/DDBJ whole genome shotgun (WGS) entry which is preliminary data.</text>
</comment>
<keyword evidence="2" id="KW-0969">Cilium</keyword>
<proteinExistence type="predicted"/>